<dbReference type="PANTHER" id="PTHR43298">
    <property type="entry name" value="MULTIDRUG RESISTANCE PROTEIN NORM-RELATED"/>
    <property type="match status" value="1"/>
</dbReference>
<dbReference type="RefSeq" id="WP_309488448.1">
    <property type="nucleotide sequence ID" value="NZ_JAENIG010000001.1"/>
</dbReference>
<feature type="transmembrane region" description="Helical" evidence="10">
    <location>
        <begin position="362"/>
        <end position="381"/>
    </location>
</feature>
<dbReference type="InterPro" id="IPR050222">
    <property type="entry name" value="MATE_MdtK"/>
</dbReference>
<dbReference type="Pfam" id="PF01554">
    <property type="entry name" value="MatE"/>
    <property type="match status" value="2"/>
</dbReference>
<dbReference type="InterPro" id="IPR002528">
    <property type="entry name" value="MATE_fam"/>
</dbReference>
<dbReference type="GO" id="GO:0006811">
    <property type="term" value="P:monoatomic ion transport"/>
    <property type="evidence" value="ECO:0007669"/>
    <property type="project" value="UniProtKB-KW"/>
</dbReference>
<feature type="transmembrane region" description="Helical" evidence="10">
    <location>
        <begin position="401"/>
        <end position="420"/>
    </location>
</feature>
<evidence type="ECO:0000256" key="6">
    <source>
        <dbReference type="ARBA" id="ARBA00022989"/>
    </source>
</evidence>
<keyword evidence="12" id="KW-1185">Reference proteome</keyword>
<evidence type="ECO:0000256" key="8">
    <source>
        <dbReference type="ARBA" id="ARBA00023136"/>
    </source>
</evidence>
<evidence type="ECO:0000256" key="7">
    <source>
        <dbReference type="ARBA" id="ARBA00023065"/>
    </source>
</evidence>
<evidence type="ECO:0000256" key="10">
    <source>
        <dbReference type="SAM" id="Phobius"/>
    </source>
</evidence>
<feature type="transmembrane region" description="Helical" evidence="10">
    <location>
        <begin position="328"/>
        <end position="350"/>
    </location>
</feature>
<comment type="subcellular location">
    <subcellularLocation>
        <location evidence="1">Cell membrane</location>
        <topology evidence="1">Multi-pass membrane protein</topology>
    </subcellularLocation>
</comment>
<dbReference type="CDD" id="cd13137">
    <property type="entry name" value="MATE_NorM_like"/>
    <property type="match status" value="1"/>
</dbReference>
<feature type="transmembrane region" description="Helical" evidence="10">
    <location>
        <begin position="43"/>
        <end position="69"/>
    </location>
</feature>
<feature type="transmembrane region" description="Helical" evidence="10">
    <location>
        <begin position="129"/>
        <end position="147"/>
    </location>
</feature>
<proteinExistence type="predicted"/>
<keyword evidence="8 10" id="KW-0472">Membrane</keyword>
<dbReference type="PIRSF" id="PIRSF006603">
    <property type="entry name" value="DinF"/>
    <property type="match status" value="1"/>
</dbReference>
<name>A0AAE2VAW7_9BACT</name>
<dbReference type="GO" id="GO:0042910">
    <property type="term" value="F:xenobiotic transmembrane transporter activity"/>
    <property type="evidence" value="ECO:0007669"/>
    <property type="project" value="InterPro"/>
</dbReference>
<feature type="transmembrane region" description="Helical" evidence="10">
    <location>
        <begin position="283"/>
        <end position="308"/>
    </location>
</feature>
<keyword evidence="3" id="KW-0050">Antiport</keyword>
<gene>
    <name evidence="11" type="ORF">JIN83_02640</name>
</gene>
<keyword evidence="7" id="KW-0406">Ion transport</keyword>
<feature type="transmembrane region" description="Helical" evidence="10">
    <location>
        <begin position="167"/>
        <end position="191"/>
    </location>
</feature>
<evidence type="ECO:0000313" key="11">
    <source>
        <dbReference type="EMBL" id="MBK1853845.1"/>
    </source>
</evidence>
<feature type="transmembrane region" description="Helical" evidence="10">
    <location>
        <begin position="223"/>
        <end position="245"/>
    </location>
</feature>
<keyword evidence="5 10" id="KW-0812">Transmembrane</keyword>
<feature type="transmembrane region" description="Helical" evidence="10">
    <location>
        <begin position="463"/>
        <end position="483"/>
    </location>
</feature>
<dbReference type="GO" id="GO:0005886">
    <property type="term" value="C:plasma membrane"/>
    <property type="evidence" value="ECO:0007669"/>
    <property type="project" value="UniProtKB-SubCell"/>
</dbReference>
<dbReference type="GO" id="GO:0015297">
    <property type="term" value="F:antiporter activity"/>
    <property type="evidence" value="ECO:0007669"/>
    <property type="project" value="UniProtKB-KW"/>
</dbReference>
<dbReference type="Proteomes" id="UP000634206">
    <property type="component" value="Unassembled WGS sequence"/>
</dbReference>
<evidence type="ECO:0000256" key="1">
    <source>
        <dbReference type="ARBA" id="ARBA00004651"/>
    </source>
</evidence>
<keyword evidence="2" id="KW-0813">Transport</keyword>
<evidence type="ECO:0000313" key="12">
    <source>
        <dbReference type="Proteomes" id="UP000634206"/>
    </source>
</evidence>
<evidence type="ECO:0000256" key="3">
    <source>
        <dbReference type="ARBA" id="ARBA00022449"/>
    </source>
</evidence>
<evidence type="ECO:0000256" key="2">
    <source>
        <dbReference type="ARBA" id="ARBA00022448"/>
    </source>
</evidence>
<accession>A0AAE2VAW7</accession>
<feature type="transmembrane region" description="Helical" evidence="10">
    <location>
        <begin position="89"/>
        <end position="109"/>
    </location>
</feature>
<organism evidence="11 12">
    <name type="scientific">Oceaniferula flava</name>
    <dbReference type="NCBI Taxonomy" id="2800421"/>
    <lineage>
        <taxon>Bacteria</taxon>
        <taxon>Pseudomonadati</taxon>
        <taxon>Verrucomicrobiota</taxon>
        <taxon>Verrucomicrobiia</taxon>
        <taxon>Verrucomicrobiales</taxon>
        <taxon>Verrucomicrobiaceae</taxon>
        <taxon>Oceaniferula</taxon>
    </lineage>
</organism>
<reference evidence="11" key="1">
    <citation type="submission" date="2021-01" db="EMBL/GenBank/DDBJ databases">
        <title>Modified the classification status of verrucomicrobia.</title>
        <authorList>
            <person name="Feng X."/>
        </authorList>
    </citation>
    <scope>NUCLEOTIDE SEQUENCE</scope>
    <source>
        <strain evidence="11">5K15</strain>
    </source>
</reference>
<dbReference type="PANTHER" id="PTHR43298:SF2">
    <property type="entry name" value="FMN_FAD EXPORTER YEEO-RELATED"/>
    <property type="match status" value="1"/>
</dbReference>
<dbReference type="EMBL" id="JAENIG010000001">
    <property type="protein sequence ID" value="MBK1853845.1"/>
    <property type="molecule type" value="Genomic_DNA"/>
</dbReference>
<keyword evidence="4" id="KW-1003">Cell membrane</keyword>
<dbReference type="AlphaFoldDB" id="A0AAE2VAW7"/>
<feature type="transmembrane region" description="Helical" evidence="10">
    <location>
        <begin position="432"/>
        <end position="451"/>
    </location>
</feature>
<dbReference type="NCBIfam" id="TIGR00797">
    <property type="entry name" value="matE"/>
    <property type="match status" value="1"/>
</dbReference>
<evidence type="ECO:0000256" key="5">
    <source>
        <dbReference type="ARBA" id="ARBA00022692"/>
    </source>
</evidence>
<sequence>MSSEEFQAVESGDGLSVIDEPPAVAVPMELGGKLAGLSLPRQVLALALWPFLQNLMGVGVGFADMMIAGRMESGEASEAVMDMMGAGMYLMWLLMILQGAMATGAMALVSRATGARDIKSANLALGQSLLLGVVSGFLSGVLIWLVVPHMGRFFGLSDLAQEYVVDYMRIGALLAPFSGVMFVASSCLRAYGDTVKPFMAMLLVNVINVGVSLYFVYELGWGVQGLAGGTVIGWACGAAMILWFLRPGGGLSQRQSKKSANSLDPLVLRLENMRYDMPMLRRIWRISWPSMIEIIGMWSVHAVGVYFIGSMKAGTIGAHAMVVRLESVSFMPGFAIGMAASTLTGQYLGAKDPEMAKKAVRFCWVLAVVTMGGAGVLISVFNTEFLALFGDPSSAQFQMAAPVIRFVGLMQVLTASMMVMKMSMRGAGDTRTVTIYSFTSMGLIRVGVLWWVIRNYDIDLMGIWQVMICDVLLQSAIFVWLHFRGRWLTREV</sequence>
<evidence type="ECO:0000256" key="4">
    <source>
        <dbReference type="ARBA" id="ARBA00022475"/>
    </source>
</evidence>
<protein>
    <recommendedName>
        <fullName evidence="9">Multidrug-efflux transporter</fullName>
    </recommendedName>
</protein>
<evidence type="ECO:0000256" key="9">
    <source>
        <dbReference type="ARBA" id="ARBA00031636"/>
    </source>
</evidence>
<feature type="transmembrane region" description="Helical" evidence="10">
    <location>
        <begin position="198"/>
        <end position="217"/>
    </location>
</feature>
<dbReference type="InterPro" id="IPR048279">
    <property type="entry name" value="MdtK-like"/>
</dbReference>
<comment type="caution">
    <text evidence="11">The sequence shown here is derived from an EMBL/GenBank/DDBJ whole genome shotgun (WGS) entry which is preliminary data.</text>
</comment>
<keyword evidence="6 10" id="KW-1133">Transmembrane helix</keyword>